<dbReference type="SMART" id="SM00774">
    <property type="entry name" value="WRKY"/>
    <property type="match status" value="1"/>
</dbReference>
<keyword evidence="9" id="KW-1185">Reference proteome</keyword>
<keyword evidence="4" id="KW-0804">Transcription</keyword>
<feature type="compositionally biased region" description="Polar residues" evidence="6">
    <location>
        <begin position="1"/>
        <end position="16"/>
    </location>
</feature>
<dbReference type="EMBL" id="JAVIJP010000100">
    <property type="protein sequence ID" value="KAL3615142.1"/>
    <property type="molecule type" value="Genomic_DNA"/>
</dbReference>
<keyword evidence="2" id="KW-0805">Transcription regulation</keyword>
<evidence type="ECO:0000313" key="8">
    <source>
        <dbReference type="EMBL" id="KAL3615142.1"/>
    </source>
</evidence>
<dbReference type="PANTHER" id="PTHR32096:SF137">
    <property type="entry name" value="WRKY TRANSCRIPTION FACTOR 65 ISOFORM X1-RELATED"/>
    <property type="match status" value="1"/>
</dbReference>
<dbReference type="PROSITE" id="PS50811">
    <property type="entry name" value="WRKY"/>
    <property type="match status" value="1"/>
</dbReference>
<keyword evidence="5" id="KW-0539">Nucleus</keyword>
<sequence length="264" mass="29376">MSKATKMSSPSRSKGSVQKRMVSVPIKDMDQKLKLRGDHHQISSPPSDSWAWRKYGQKPIKGSPYPRGYYKCSSSKGCPARKQVERNKLDPNMLLVTYSCEHNHPSPPDSRNNHRRDAAAASTTGITTSISEEELLSEEEEHDQKKPKNLKPSDVVISEENKLITNNNNIGELGQLVNFAGELGLFSEFESKSYTMLECPVLAGPDITTDDEMAMIFTTMINEDDSLIYSDLGELPECATVFRWRDIGGAVDWPPPAVEAACKP</sequence>
<dbReference type="FunFam" id="2.20.25.80:FF:000004">
    <property type="entry name" value="WRKY transcription factor 65"/>
    <property type="match status" value="1"/>
</dbReference>
<dbReference type="Proteomes" id="UP001632038">
    <property type="component" value="Unassembled WGS sequence"/>
</dbReference>
<dbReference type="InterPro" id="IPR036576">
    <property type="entry name" value="WRKY_dom_sf"/>
</dbReference>
<dbReference type="SUPFAM" id="SSF118290">
    <property type="entry name" value="WRKY DNA-binding domain"/>
    <property type="match status" value="1"/>
</dbReference>
<dbReference type="InterPro" id="IPR044810">
    <property type="entry name" value="WRKY_plant"/>
</dbReference>
<evidence type="ECO:0000256" key="4">
    <source>
        <dbReference type="ARBA" id="ARBA00023163"/>
    </source>
</evidence>
<dbReference type="PANTHER" id="PTHR32096">
    <property type="entry name" value="WRKY TRANSCRIPTION FACTOR 30-RELATED-RELATED"/>
    <property type="match status" value="1"/>
</dbReference>
<organism evidence="8 9">
    <name type="scientific">Castilleja foliolosa</name>
    <dbReference type="NCBI Taxonomy" id="1961234"/>
    <lineage>
        <taxon>Eukaryota</taxon>
        <taxon>Viridiplantae</taxon>
        <taxon>Streptophyta</taxon>
        <taxon>Embryophyta</taxon>
        <taxon>Tracheophyta</taxon>
        <taxon>Spermatophyta</taxon>
        <taxon>Magnoliopsida</taxon>
        <taxon>eudicotyledons</taxon>
        <taxon>Gunneridae</taxon>
        <taxon>Pentapetalae</taxon>
        <taxon>asterids</taxon>
        <taxon>lamiids</taxon>
        <taxon>Lamiales</taxon>
        <taxon>Orobanchaceae</taxon>
        <taxon>Pedicularideae</taxon>
        <taxon>Castillejinae</taxon>
        <taxon>Castilleja</taxon>
    </lineage>
</organism>
<feature type="compositionally biased region" description="Basic and acidic residues" evidence="6">
    <location>
        <begin position="27"/>
        <end position="41"/>
    </location>
</feature>
<dbReference type="GO" id="GO:0003677">
    <property type="term" value="F:DNA binding"/>
    <property type="evidence" value="ECO:0007669"/>
    <property type="project" value="UniProtKB-KW"/>
</dbReference>
<reference evidence="9" key="1">
    <citation type="journal article" date="2024" name="IScience">
        <title>Strigolactones Initiate the Formation of Haustorium-like Structures in Castilleja.</title>
        <authorList>
            <person name="Buerger M."/>
            <person name="Peterson D."/>
            <person name="Chory J."/>
        </authorList>
    </citation>
    <scope>NUCLEOTIDE SEQUENCE [LARGE SCALE GENOMIC DNA]</scope>
</reference>
<evidence type="ECO:0000313" key="9">
    <source>
        <dbReference type="Proteomes" id="UP001632038"/>
    </source>
</evidence>
<dbReference type="InterPro" id="IPR003657">
    <property type="entry name" value="WRKY_dom"/>
</dbReference>
<keyword evidence="3" id="KW-0238">DNA-binding</keyword>
<evidence type="ECO:0000256" key="5">
    <source>
        <dbReference type="ARBA" id="ARBA00023242"/>
    </source>
</evidence>
<name>A0ABD3BCZ2_9LAMI</name>
<evidence type="ECO:0000256" key="1">
    <source>
        <dbReference type="ARBA" id="ARBA00004123"/>
    </source>
</evidence>
<feature type="compositionally biased region" description="Low complexity" evidence="6">
    <location>
        <begin position="119"/>
        <end position="130"/>
    </location>
</feature>
<feature type="compositionally biased region" description="Acidic residues" evidence="6">
    <location>
        <begin position="131"/>
        <end position="141"/>
    </location>
</feature>
<comment type="subcellular location">
    <subcellularLocation>
        <location evidence="1">Nucleus</location>
    </subcellularLocation>
</comment>
<evidence type="ECO:0000256" key="3">
    <source>
        <dbReference type="ARBA" id="ARBA00023125"/>
    </source>
</evidence>
<evidence type="ECO:0000259" key="7">
    <source>
        <dbReference type="PROSITE" id="PS50811"/>
    </source>
</evidence>
<dbReference type="Gene3D" id="2.20.25.80">
    <property type="entry name" value="WRKY domain"/>
    <property type="match status" value="1"/>
</dbReference>
<proteinExistence type="predicted"/>
<dbReference type="AlphaFoldDB" id="A0ABD3BCZ2"/>
<comment type="caution">
    <text evidence="8">The sequence shown here is derived from an EMBL/GenBank/DDBJ whole genome shotgun (WGS) entry which is preliminary data.</text>
</comment>
<feature type="region of interest" description="Disordered" evidence="6">
    <location>
        <begin position="1"/>
        <end position="64"/>
    </location>
</feature>
<feature type="region of interest" description="Disordered" evidence="6">
    <location>
        <begin position="100"/>
        <end position="153"/>
    </location>
</feature>
<evidence type="ECO:0000256" key="6">
    <source>
        <dbReference type="SAM" id="MobiDB-lite"/>
    </source>
</evidence>
<dbReference type="GO" id="GO:0005634">
    <property type="term" value="C:nucleus"/>
    <property type="evidence" value="ECO:0007669"/>
    <property type="project" value="UniProtKB-SubCell"/>
</dbReference>
<gene>
    <name evidence="8" type="primary">WRKY65_3</name>
    <name evidence="8" type="ORF">CASFOL_040803</name>
</gene>
<feature type="domain" description="WRKY" evidence="7">
    <location>
        <begin position="47"/>
        <end position="107"/>
    </location>
</feature>
<dbReference type="Pfam" id="PF03106">
    <property type="entry name" value="WRKY"/>
    <property type="match status" value="1"/>
</dbReference>
<accession>A0ABD3BCZ2</accession>
<evidence type="ECO:0000256" key="2">
    <source>
        <dbReference type="ARBA" id="ARBA00023015"/>
    </source>
</evidence>
<protein>
    <submittedName>
        <fullName evidence="8">WRKY transcription factor</fullName>
    </submittedName>
</protein>